<dbReference type="InterPro" id="IPR010656">
    <property type="entry name" value="DctM"/>
</dbReference>
<keyword evidence="7" id="KW-0813">Transport</keyword>
<dbReference type="OrthoDB" id="9796052at2"/>
<dbReference type="Proteomes" id="UP000026923">
    <property type="component" value="Unassembled WGS sequence"/>
</dbReference>
<feature type="transmembrane region" description="Helical" evidence="7">
    <location>
        <begin position="57"/>
        <end position="76"/>
    </location>
</feature>
<comment type="subunit">
    <text evidence="7">The complex comprises the extracytoplasmic solute receptor protein and the two transmembrane proteins.</text>
</comment>
<evidence type="ECO:0000256" key="6">
    <source>
        <dbReference type="ARBA" id="ARBA00023136"/>
    </source>
</evidence>
<feature type="transmembrane region" description="Helical" evidence="7">
    <location>
        <begin position="308"/>
        <end position="330"/>
    </location>
</feature>
<dbReference type="PANTHER" id="PTHR33362:SF5">
    <property type="entry name" value="C4-DICARBOXYLATE TRAP TRANSPORTER LARGE PERMEASE PROTEIN DCTM"/>
    <property type="match status" value="1"/>
</dbReference>
<dbReference type="AlphaFoldDB" id="A0A061JUT2"/>
<dbReference type="GO" id="GO:0005886">
    <property type="term" value="C:plasma membrane"/>
    <property type="evidence" value="ECO:0007669"/>
    <property type="project" value="UniProtKB-SubCell"/>
</dbReference>
<protein>
    <recommendedName>
        <fullName evidence="7">TRAP transporter large permease protein</fullName>
    </recommendedName>
</protein>
<feature type="transmembrane region" description="Helical" evidence="7">
    <location>
        <begin position="362"/>
        <end position="389"/>
    </location>
</feature>
<feature type="transmembrane region" description="Helical" evidence="7">
    <location>
        <begin position="217"/>
        <end position="236"/>
    </location>
</feature>
<comment type="subcellular location">
    <subcellularLocation>
        <location evidence="1 7">Cell inner membrane</location>
        <topology evidence="1 7">Multi-pass membrane protein</topology>
    </subcellularLocation>
</comment>
<evidence type="ECO:0000256" key="4">
    <source>
        <dbReference type="ARBA" id="ARBA00022692"/>
    </source>
</evidence>
<dbReference type="NCBIfam" id="TIGR00786">
    <property type="entry name" value="dctM"/>
    <property type="match status" value="1"/>
</dbReference>
<evidence type="ECO:0000256" key="7">
    <source>
        <dbReference type="RuleBase" id="RU369079"/>
    </source>
</evidence>
<comment type="function">
    <text evidence="7">Part of the tripartite ATP-independent periplasmic (TRAP) transport system.</text>
</comment>
<keyword evidence="4 7" id="KW-0812">Transmembrane</keyword>
<dbReference type="HOGENOM" id="CLU_019824_4_0_6"/>
<feature type="transmembrane region" description="Helical" evidence="7">
    <location>
        <begin position="6"/>
        <end position="36"/>
    </location>
</feature>
<evidence type="ECO:0000256" key="3">
    <source>
        <dbReference type="ARBA" id="ARBA00022519"/>
    </source>
</evidence>
<reference evidence="9 10" key="1">
    <citation type="journal article" date="2013" name="Genome Announc.">
        <title>Draft Genome of the Nitrogen-Fixing Bacterium Pseudomonas stutzeri Strain KOS6 Isolated from Industrial Hydrocarbon Sludge.</title>
        <authorList>
            <person name="Grigoryeva T.V."/>
            <person name="Laikov A.V."/>
            <person name="Naumova R.P."/>
            <person name="Manolov A.I."/>
            <person name="Larin A.K."/>
            <person name="Karpova I.Y."/>
            <person name="Semashko T.A."/>
            <person name="Alexeev D.G."/>
            <person name="Kostryukova E.S."/>
            <person name="Muller R."/>
            <person name="Govorun V.M."/>
        </authorList>
    </citation>
    <scope>NUCLEOTIDE SEQUENCE [LARGE SCALE GENOMIC DNA]</scope>
    <source>
        <strain evidence="9 10">KOS6</strain>
    </source>
</reference>
<sequence length="430" mass="45615">MLASLLGFLAVFALMFMRIPIALAMGIVGFFGLALLRSWDASLISTLSVIKSTGFSYTLSVIPLFILMGNLTARAGMAAELFELARSFIGHRRGGIAMASIGASAGFGAICGSSIATTATMAKVAYPAMRQLGYSETLAAGTIAAGGTLGILIPPSTVLVIYGIITETSIGRLFAAGMIPGVLMMVLMCCAIAWVAHRDPQAAPACARDNWRQRLRALSKIWGVVVLFLVVMGGIYGGLFTAAEGAGFGAFGAFLFALLRGKLNWAIFSEVMSESTRATAMLFTILIGALIFGNFINFTGMPGELRTAVSALSISPTLVVVAICLIYIALGSVMEELSMILLTVPVFFPVIVQLGYDPHWFGILIVMVVMIGMISPPVGMNLFVLSSLLPEVSVKTLYRGVIPFIGALVVGLLILILFPSLVTFIFQWIH</sequence>
<dbReference type="Pfam" id="PF06808">
    <property type="entry name" value="DctM"/>
    <property type="match status" value="1"/>
</dbReference>
<feature type="domain" description="TRAP C4-dicarboxylate transport system permease DctM subunit" evidence="8">
    <location>
        <begin position="9"/>
        <end position="420"/>
    </location>
</feature>
<keyword evidence="6 7" id="KW-0472">Membrane</keyword>
<proteinExistence type="inferred from homology"/>
<keyword evidence="3 7" id="KW-0997">Cell inner membrane</keyword>
<name>A0A061JUT2_STUST</name>
<evidence type="ECO:0000256" key="2">
    <source>
        <dbReference type="ARBA" id="ARBA00022475"/>
    </source>
</evidence>
<dbReference type="InterPro" id="IPR004681">
    <property type="entry name" value="TRAP_DctM"/>
</dbReference>
<feature type="transmembrane region" description="Helical" evidence="7">
    <location>
        <begin position="280"/>
        <end position="296"/>
    </location>
</feature>
<dbReference type="GO" id="GO:0022857">
    <property type="term" value="F:transmembrane transporter activity"/>
    <property type="evidence" value="ECO:0007669"/>
    <property type="project" value="UniProtKB-UniRule"/>
</dbReference>
<evidence type="ECO:0000259" key="8">
    <source>
        <dbReference type="Pfam" id="PF06808"/>
    </source>
</evidence>
<evidence type="ECO:0000256" key="5">
    <source>
        <dbReference type="ARBA" id="ARBA00022989"/>
    </source>
</evidence>
<comment type="similarity">
    <text evidence="7">Belongs to the TRAP transporter large permease family.</text>
</comment>
<keyword evidence="2" id="KW-1003">Cell membrane</keyword>
<dbReference type="eggNOG" id="COG1593">
    <property type="taxonomic scope" value="Bacteria"/>
</dbReference>
<accession>A0A061JUT2</accession>
<evidence type="ECO:0000313" key="10">
    <source>
        <dbReference type="Proteomes" id="UP000026923"/>
    </source>
</evidence>
<feature type="transmembrane region" description="Helical" evidence="7">
    <location>
        <begin position="337"/>
        <end position="356"/>
    </location>
</feature>
<comment type="caution">
    <text evidence="9">The sequence shown here is derived from an EMBL/GenBank/DDBJ whole genome shotgun (WGS) entry which is preliminary data.</text>
</comment>
<feature type="transmembrane region" description="Helical" evidence="7">
    <location>
        <begin position="401"/>
        <end position="429"/>
    </location>
</feature>
<evidence type="ECO:0000256" key="1">
    <source>
        <dbReference type="ARBA" id="ARBA00004429"/>
    </source>
</evidence>
<dbReference type="EMBL" id="AMCZ02000004">
    <property type="protein sequence ID" value="EWC42448.1"/>
    <property type="molecule type" value="Genomic_DNA"/>
</dbReference>
<dbReference type="PIRSF" id="PIRSF006066">
    <property type="entry name" value="HI0050"/>
    <property type="match status" value="1"/>
</dbReference>
<feature type="transmembrane region" description="Helical" evidence="7">
    <location>
        <begin position="138"/>
        <end position="165"/>
    </location>
</feature>
<dbReference type="PANTHER" id="PTHR33362">
    <property type="entry name" value="SIALIC ACID TRAP TRANSPORTER PERMEASE PROTEIN SIAT-RELATED"/>
    <property type="match status" value="1"/>
</dbReference>
<dbReference type="RefSeq" id="WP_003291958.1">
    <property type="nucleotide sequence ID" value="NZ_KK020676.1"/>
</dbReference>
<feature type="transmembrane region" description="Helical" evidence="7">
    <location>
        <begin position="96"/>
        <end position="117"/>
    </location>
</feature>
<evidence type="ECO:0000313" key="9">
    <source>
        <dbReference type="EMBL" id="EWC42448.1"/>
    </source>
</evidence>
<keyword evidence="5 7" id="KW-1133">Transmembrane helix</keyword>
<feature type="transmembrane region" description="Helical" evidence="7">
    <location>
        <begin position="242"/>
        <end position="259"/>
    </location>
</feature>
<feature type="transmembrane region" description="Helical" evidence="7">
    <location>
        <begin position="171"/>
        <end position="196"/>
    </location>
</feature>
<organism evidence="9 10">
    <name type="scientific">Stutzerimonas stutzeri KOS6</name>
    <dbReference type="NCBI Taxonomy" id="1218352"/>
    <lineage>
        <taxon>Bacteria</taxon>
        <taxon>Pseudomonadati</taxon>
        <taxon>Pseudomonadota</taxon>
        <taxon>Gammaproteobacteria</taxon>
        <taxon>Pseudomonadales</taxon>
        <taxon>Pseudomonadaceae</taxon>
        <taxon>Stutzerimonas</taxon>
    </lineage>
</organism>
<gene>
    <name evidence="9" type="ORF">B597_005515</name>
</gene>